<protein>
    <recommendedName>
        <fullName evidence="4">Large ribosomal subunit protein uL10</fullName>
    </recommendedName>
    <alternativeName>
        <fullName evidence="5">50S ribosomal protein L10</fullName>
    </alternativeName>
</protein>
<dbReference type="EMBL" id="MHJM01000012">
    <property type="protein sequence ID" value="OGY67960.1"/>
    <property type="molecule type" value="Genomic_DNA"/>
</dbReference>
<dbReference type="AlphaFoldDB" id="A0A1G1ZW37"/>
<sequence>MLTKSQKSTLIETGAKQLKESETLVFAEFNGVSVENFKKLRRELKKLGADFKIVKKRLVNLILKNAGIDMFDVRASKNQLGTIFAKGDLSSIAGAVHKFSKEITKGKKGAFGVSGAYSFGEKRFVDPIEFKAIATLPSREVLLAQIAMMLTVPLKQIITIINEKSKQVTAQ</sequence>
<reference evidence="6 7" key="1">
    <citation type="journal article" date="2016" name="Nat. Commun.">
        <title>Thousands of microbial genomes shed light on interconnected biogeochemical processes in an aquifer system.</title>
        <authorList>
            <person name="Anantharaman K."/>
            <person name="Brown C.T."/>
            <person name="Hug L.A."/>
            <person name="Sharon I."/>
            <person name="Castelle C.J."/>
            <person name="Probst A.J."/>
            <person name="Thomas B.C."/>
            <person name="Singh A."/>
            <person name="Wilkins M.J."/>
            <person name="Karaoz U."/>
            <person name="Brodie E.L."/>
            <person name="Williams K.H."/>
            <person name="Hubbard S.S."/>
            <person name="Banfield J.F."/>
        </authorList>
    </citation>
    <scope>NUCLEOTIDE SEQUENCE [LARGE SCALE GENOMIC DNA]</scope>
</reference>
<accession>A0A1G1ZW37</accession>
<dbReference type="SUPFAM" id="SSF160369">
    <property type="entry name" value="Ribosomal protein L10-like"/>
    <property type="match status" value="1"/>
</dbReference>
<organism evidence="6 7">
    <name type="scientific">Candidatus Harrisonbacteria bacterium RIFCSPLOWO2_02_FULL_45_10c</name>
    <dbReference type="NCBI Taxonomy" id="1798410"/>
    <lineage>
        <taxon>Bacteria</taxon>
        <taxon>Candidatus Harrisoniibacteriota</taxon>
    </lineage>
</organism>
<dbReference type="InterPro" id="IPR001790">
    <property type="entry name" value="Ribosomal_uL10"/>
</dbReference>
<evidence type="ECO:0000256" key="2">
    <source>
        <dbReference type="ARBA" id="ARBA00022980"/>
    </source>
</evidence>
<dbReference type="Pfam" id="PF00466">
    <property type="entry name" value="Ribosomal_L10"/>
    <property type="match status" value="1"/>
</dbReference>
<evidence type="ECO:0000256" key="3">
    <source>
        <dbReference type="ARBA" id="ARBA00023274"/>
    </source>
</evidence>
<dbReference type="InterPro" id="IPR043141">
    <property type="entry name" value="Ribosomal_uL10-like_sf"/>
</dbReference>
<name>A0A1G1ZW37_9BACT</name>
<gene>
    <name evidence="6" type="ORF">A3H63_00675</name>
</gene>
<dbReference type="GO" id="GO:1990904">
    <property type="term" value="C:ribonucleoprotein complex"/>
    <property type="evidence" value="ECO:0007669"/>
    <property type="project" value="UniProtKB-KW"/>
</dbReference>
<evidence type="ECO:0000256" key="5">
    <source>
        <dbReference type="ARBA" id="ARBA00035502"/>
    </source>
</evidence>
<dbReference type="InterPro" id="IPR047865">
    <property type="entry name" value="Ribosomal_uL10_bac_type"/>
</dbReference>
<comment type="similarity">
    <text evidence="1">Belongs to the universal ribosomal protein uL10 family.</text>
</comment>
<dbReference type="CDD" id="cd05797">
    <property type="entry name" value="Ribosomal_L10"/>
    <property type="match status" value="1"/>
</dbReference>
<evidence type="ECO:0000313" key="7">
    <source>
        <dbReference type="Proteomes" id="UP000176284"/>
    </source>
</evidence>
<dbReference type="Proteomes" id="UP000176284">
    <property type="component" value="Unassembled WGS sequence"/>
</dbReference>
<dbReference type="PANTHER" id="PTHR11560">
    <property type="entry name" value="39S RIBOSOMAL PROTEIN L10, MITOCHONDRIAL"/>
    <property type="match status" value="1"/>
</dbReference>
<keyword evidence="2 6" id="KW-0689">Ribosomal protein</keyword>
<dbReference type="NCBIfam" id="NF000955">
    <property type="entry name" value="PRK00099.1-1"/>
    <property type="match status" value="1"/>
</dbReference>
<evidence type="ECO:0000256" key="4">
    <source>
        <dbReference type="ARBA" id="ARBA00035202"/>
    </source>
</evidence>
<evidence type="ECO:0000313" key="6">
    <source>
        <dbReference type="EMBL" id="OGY67960.1"/>
    </source>
</evidence>
<dbReference type="GO" id="GO:0005840">
    <property type="term" value="C:ribosome"/>
    <property type="evidence" value="ECO:0007669"/>
    <property type="project" value="UniProtKB-KW"/>
</dbReference>
<evidence type="ECO:0000256" key="1">
    <source>
        <dbReference type="ARBA" id="ARBA00008889"/>
    </source>
</evidence>
<dbReference type="Gene3D" id="3.30.70.1730">
    <property type="match status" value="1"/>
</dbReference>
<comment type="caution">
    <text evidence="6">The sequence shown here is derived from an EMBL/GenBank/DDBJ whole genome shotgun (WGS) entry which is preliminary data.</text>
</comment>
<dbReference type="STRING" id="1798410.A3H63_00675"/>
<proteinExistence type="inferred from homology"/>
<keyword evidence="3" id="KW-0687">Ribonucleoprotein</keyword>